<proteinExistence type="predicted"/>
<keyword evidence="1" id="KW-0147">Chitin-binding</keyword>
<reference evidence="9" key="1">
    <citation type="submission" date="2015-09" db="EMBL/GenBank/DDBJ databases">
        <title>De novo assembly of Pectinophora gossypiella (Pink Bollworm) gut transcriptome.</title>
        <authorList>
            <person name="Tassone E.E."/>
        </authorList>
    </citation>
    <scope>NUCLEOTIDE SEQUENCE</scope>
</reference>
<evidence type="ECO:0000256" key="7">
    <source>
        <dbReference type="SAM" id="SignalP"/>
    </source>
</evidence>
<dbReference type="OrthoDB" id="7491599at2759"/>
<feature type="domain" description="Chitin-binding type-2" evidence="8">
    <location>
        <begin position="28"/>
        <end position="86"/>
    </location>
</feature>
<accession>A0A1E1WDE8</accession>
<feature type="chain" id="PRO_5009115305" description="Chitin-binding type-2 domain-containing protein" evidence="7">
    <location>
        <begin position="19"/>
        <end position="119"/>
    </location>
</feature>
<dbReference type="InterPro" id="IPR036508">
    <property type="entry name" value="Chitin-bd_dom_sf"/>
</dbReference>
<evidence type="ECO:0000256" key="5">
    <source>
        <dbReference type="ARBA" id="ARBA00023180"/>
    </source>
</evidence>
<dbReference type="SUPFAM" id="SSF57625">
    <property type="entry name" value="Invertebrate chitin-binding proteins"/>
    <property type="match status" value="1"/>
</dbReference>
<keyword evidence="4" id="KW-1015">Disulfide bond</keyword>
<keyword evidence="2 7" id="KW-0732">Signal</keyword>
<gene>
    <name evidence="9" type="ORF">g.2294</name>
</gene>
<dbReference type="GO" id="GO:0005576">
    <property type="term" value="C:extracellular region"/>
    <property type="evidence" value="ECO:0007669"/>
    <property type="project" value="InterPro"/>
</dbReference>
<name>A0A1E1WDE8_PECGO</name>
<evidence type="ECO:0000256" key="3">
    <source>
        <dbReference type="ARBA" id="ARBA00022737"/>
    </source>
</evidence>
<evidence type="ECO:0000313" key="9">
    <source>
        <dbReference type="EMBL" id="JAT84891.1"/>
    </source>
</evidence>
<dbReference type="InterPro" id="IPR002557">
    <property type="entry name" value="Chitin-bd_dom"/>
</dbReference>
<dbReference type="SMART" id="SM00494">
    <property type="entry name" value="ChtBD2"/>
    <property type="match status" value="1"/>
</dbReference>
<feature type="signal peptide" evidence="7">
    <location>
        <begin position="1"/>
        <end position="18"/>
    </location>
</feature>
<sequence length="119" mass="13399">MNMLWVLCSAAILAGASALSIPLRQNPETLCTGQANFLRIASADSCAHYYQCYSGNAYLMQCPDDTWFNELEQVCDWSEPPARCRTEEVEPEPEPEPETQPEPELEPEPEQEPEPEPEP</sequence>
<evidence type="ECO:0000259" key="8">
    <source>
        <dbReference type="PROSITE" id="PS50940"/>
    </source>
</evidence>
<dbReference type="Gene3D" id="2.170.140.10">
    <property type="entry name" value="Chitin binding domain"/>
    <property type="match status" value="1"/>
</dbReference>
<protein>
    <recommendedName>
        <fullName evidence="8">Chitin-binding type-2 domain-containing protein</fullName>
    </recommendedName>
</protein>
<dbReference type="InterPro" id="IPR051940">
    <property type="entry name" value="Chitin_bind-dev_reg"/>
</dbReference>
<feature type="compositionally biased region" description="Acidic residues" evidence="6">
    <location>
        <begin position="89"/>
        <end position="119"/>
    </location>
</feature>
<dbReference type="PROSITE" id="PS50940">
    <property type="entry name" value="CHIT_BIND_II"/>
    <property type="match status" value="1"/>
</dbReference>
<dbReference type="PANTHER" id="PTHR23301:SF0">
    <property type="entry name" value="CHITIN-BINDING TYPE-2 DOMAIN-CONTAINING PROTEIN-RELATED"/>
    <property type="match status" value="1"/>
</dbReference>
<dbReference type="AlphaFoldDB" id="A0A1E1WDE8"/>
<keyword evidence="3" id="KW-0677">Repeat</keyword>
<keyword evidence="5" id="KW-0325">Glycoprotein</keyword>
<feature type="non-terminal residue" evidence="9">
    <location>
        <position position="119"/>
    </location>
</feature>
<dbReference type="EMBL" id="GDQN01006163">
    <property type="protein sequence ID" value="JAT84891.1"/>
    <property type="molecule type" value="Transcribed_RNA"/>
</dbReference>
<dbReference type="GO" id="GO:0008061">
    <property type="term" value="F:chitin binding"/>
    <property type="evidence" value="ECO:0007669"/>
    <property type="project" value="UniProtKB-KW"/>
</dbReference>
<organism evidence="9">
    <name type="scientific">Pectinophora gossypiella</name>
    <name type="common">Cotton pink bollworm</name>
    <name type="synonym">Depressaria gossypiella</name>
    <dbReference type="NCBI Taxonomy" id="13191"/>
    <lineage>
        <taxon>Eukaryota</taxon>
        <taxon>Metazoa</taxon>
        <taxon>Ecdysozoa</taxon>
        <taxon>Arthropoda</taxon>
        <taxon>Hexapoda</taxon>
        <taxon>Insecta</taxon>
        <taxon>Pterygota</taxon>
        <taxon>Neoptera</taxon>
        <taxon>Endopterygota</taxon>
        <taxon>Lepidoptera</taxon>
        <taxon>Glossata</taxon>
        <taxon>Ditrysia</taxon>
        <taxon>Gelechioidea</taxon>
        <taxon>Gelechiidae</taxon>
        <taxon>Apatetrinae</taxon>
        <taxon>Pectinophora</taxon>
    </lineage>
</organism>
<feature type="region of interest" description="Disordered" evidence="6">
    <location>
        <begin position="79"/>
        <end position="119"/>
    </location>
</feature>
<evidence type="ECO:0000256" key="4">
    <source>
        <dbReference type="ARBA" id="ARBA00023157"/>
    </source>
</evidence>
<evidence type="ECO:0000256" key="6">
    <source>
        <dbReference type="SAM" id="MobiDB-lite"/>
    </source>
</evidence>
<evidence type="ECO:0000256" key="1">
    <source>
        <dbReference type="ARBA" id="ARBA00022669"/>
    </source>
</evidence>
<dbReference type="PANTHER" id="PTHR23301">
    <property type="entry name" value="CHITIN BINDING PERITROPHIN-A"/>
    <property type="match status" value="1"/>
</dbReference>
<dbReference type="Pfam" id="PF01607">
    <property type="entry name" value="CBM_14"/>
    <property type="match status" value="1"/>
</dbReference>
<evidence type="ECO:0000256" key="2">
    <source>
        <dbReference type="ARBA" id="ARBA00022729"/>
    </source>
</evidence>